<evidence type="ECO:0000313" key="3">
    <source>
        <dbReference type="EMBL" id="KAK1382730.1"/>
    </source>
</evidence>
<feature type="transmembrane region" description="Helical" evidence="2">
    <location>
        <begin position="119"/>
        <end position="139"/>
    </location>
</feature>
<dbReference type="Gene3D" id="3.40.50.1820">
    <property type="entry name" value="alpha/beta hydrolase"/>
    <property type="match status" value="1"/>
</dbReference>
<organism evidence="3 4">
    <name type="scientific">Heracleum sosnowskyi</name>
    <dbReference type="NCBI Taxonomy" id="360622"/>
    <lineage>
        <taxon>Eukaryota</taxon>
        <taxon>Viridiplantae</taxon>
        <taxon>Streptophyta</taxon>
        <taxon>Embryophyta</taxon>
        <taxon>Tracheophyta</taxon>
        <taxon>Spermatophyta</taxon>
        <taxon>Magnoliopsida</taxon>
        <taxon>eudicotyledons</taxon>
        <taxon>Gunneridae</taxon>
        <taxon>Pentapetalae</taxon>
        <taxon>asterids</taxon>
        <taxon>campanulids</taxon>
        <taxon>Apiales</taxon>
        <taxon>Apiaceae</taxon>
        <taxon>Apioideae</taxon>
        <taxon>apioid superclade</taxon>
        <taxon>Tordylieae</taxon>
        <taxon>Tordyliinae</taxon>
        <taxon>Heracleum</taxon>
    </lineage>
</organism>
<keyword evidence="4" id="KW-1185">Reference proteome</keyword>
<dbReference type="GO" id="GO:0004185">
    <property type="term" value="F:serine-type carboxypeptidase activity"/>
    <property type="evidence" value="ECO:0007669"/>
    <property type="project" value="InterPro"/>
</dbReference>
<reference evidence="3" key="1">
    <citation type="submission" date="2023-02" db="EMBL/GenBank/DDBJ databases">
        <title>Genome of toxic invasive species Heracleum sosnowskyi carries increased number of genes despite the absence of recent whole-genome duplications.</title>
        <authorList>
            <person name="Schelkunov M."/>
            <person name="Shtratnikova V."/>
            <person name="Makarenko M."/>
            <person name="Klepikova A."/>
            <person name="Omelchenko D."/>
            <person name="Novikova G."/>
            <person name="Obukhova E."/>
            <person name="Bogdanov V."/>
            <person name="Penin A."/>
            <person name="Logacheva M."/>
        </authorList>
    </citation>
    <scope>NUCLEOTIDE SEQUENCE</scope>
    <source>
        <strain evidence="3">Hsosn_3</strain>
        <tissue evidence="3">Leaf</tissue>
    </source>
</reference>
<sequence>MYVPKKEYINFKGFMIGNALMDDETDQKGVIDYAWELTLSDFRLNTKGADNGHKLDPTMQMSNNYFVSESEKEERHCTFSNEFLVAAVQGIVGSGWTIESLTADARWSSVMFFSGVKRITISLFWLLIFALHLLTWSSLWY</sequence>
<dbReference type="Proteomes" id="UP001237642">
    <property type="component" value="Unassembled WGS sequence"/>
</dbReference>
<gene>
    <name evidence="3" type="ORF">POM88_020465</name>
</gene>
<comment type="similarity">
    <text evidence="1">Belongs to the peptidase S10 family.</text>
</comment>
<dbReference type="GO" id="GO:0006508">
    <property type="term" value="P:proteolysis"/>
    <property type="evidence" value="ECO:0007669"/>
    <property type="project" value="InterPro"/>
</dbReference>
<protein>
    <submittedName>
        <fullName evidence="3">Uncharacterized protein</fullName>
    </submittedName>
</protein>
<dbReference type="AlphaFoldDB" id="A0AAD8IBY1"/>
<dbReference type="EMBL" id="JAUIZM010000005">
    <property type="protein sequence ID" value="KAK1382730.1"/>
    <property type="molecule type" value="Genomic_DNA"/>
</dbReference>
<evidence type="ECO:0000256" key="2">
    <source>
        <dbReference type="SAM" id="Phobius"/>
    </source>
</evidence>
<evidence type="ECO:0000313" key="4">
    <source>
        <dbReference type="Proteomes" id="UP001237642"/>
    </source>
</evidence>
<name>A0AAD8IBY1_9APIA</name>
<reference evidence="3" key="2">
    <citation type="submission" date="2023-05" db="EMBL/GenBank/DDBJ databases">
        <authorList>
            <person name="Schelkunov M.I."/>
        </authorList>
    </citation>
    <scope>NUCLEOTIDE SEQUENCE</scope>
    <source>
        <strain evidence="3">Hsosn_3</strain>
        <tissue evidence="3">Leaf</tissue>
    </source>
</reference>
<evidence type="ECO:0000256" key="1">
    <source>
        <dbReference type="ARBA" id="ARBA00009431"/>
    </source>
</evidence>
<proteinExistence type="inferred from homology"/>
<comment type="caution">
    <text evidence="3">The sequence shown here is derived from an EMBL/GenBank/DDBJ whole genome shotgun (WGS) entry which is preliminary data.</text>
</comment>
<accession>A0AAD8IBY1</accession>
<keyword evidence="2" id="KW-1133">Transmembrane helix</keyword>
<dbReference type="InterPro" id="IPR001563">
    <property type="entry name" value="Peptidase_S10"/>
</dbReference>
<dbReference type="Pfam" id="PF00450">
    <property type="entry name" value="Peptidase_S10"/>
    <property type="match status" value="1"/>
</dbReference>
<keyword evidence="2" id="KW-0472">Membrane</keyword>
<dbReference type="InterPro" id="IPR029058">
    <property type="entry name" value="AB_hydrolase_fold"/>
</dbReference>
<keyword evidence="2" id="KW-0812">Transmembrane</keyword>